<reference evidence="1 2" key="1">
    <citation type="submission" date="2019-10" db="EMBL/GenBank/DDBJ databases">
        <title>Taxonomy of Antarctic Massilia spp.: description of Massilia rubra sp. nov., Massilia aquatica sp. nov., Massilia mucilaginosa sp. nov., Massilia frigida sp. nov. isolated from streams, lakes and regoliths.</title>
        <authorList>
            <person name="Holochova P."/>
            <person name="Sedlacek I."/>
            <person name="Kralova S."/>
            <person name="Maslanova I."/>
            <person name="Busse H.-J."/>
            <person name="Stankova E."/>
            <person name="Vrbovska V."/>
            <person name="Kovarovic V."/>
            <person name="Bartak M."/>
            <person name="Svec P."/>
            <person name="Pantucek R."/>
        </authorList>
    </citation>
    <scope>NUCLEOTIDE SEQUENCE [LARGE SCALE GENOMIC DNA]</scope>
    <source>
        <strain evidence="1 2">CCM 8733</strain>
    </source>
</reference>
<name>A0ABX0NQU8_9BURK</name>
<dbReference type="EMBL" id="WHJH01000007">
    <property type="protein sequence ID" value="NHZ89159.1"/>
    <property type="molecule type" value="Genomic_DNA"/>
</dbReference>
<evidence type="ECO:0000313" key="1">
    <source>
        <dbReference type="EMBL" id="NHZ89159.1"/>
    </source>
</evidence>
<evidence type="ECO:0000313" key="2">
    <source>
        <dbReference type="Proteomes" id="UP000609726"/>
    </source>
</evidence>
<dbReference type="RefSeq" id="WP_166873126.1">
    <property type="nucleotide sequence ID" value="NZ_WHJH01000007.1"/>
</dbReference>
<protein>
    <submittedName>
        <fullName evidence="1">Uncharacterized protein</fullName>
    </submittedName>
</protein>
<proteinExistence type="predicted"/>
<gene>
    <name evidence="1" type="ORF">F2P45_09035</name>
</gene>
<sequence>MTLTQLDIEAFAKTSDRDAVLALLATVIGPLERDDDLPEDYDLRIYKSGGMIVVLQAMEDGLISVWVRGASPWPSSPALGRYLAAQLHCLVLCDPEAEYPEISQYADVFLQIEGDAESLIPLE</sequence>
<comment type="caution">
    <text evidence="1">The sequence shown here is derived from an EMBL/GenBank/DDBJ whole genome shotgun (WGS) entry which is preliminary data.</text>
</comment>
<organism evidence="1 2">
    <name type="scientific">Massilia mucilaginosa</name>
    <dbReference type="NCBI Taxonomy" id="2609282"/>
    <lineage>
        <taxon>Bacteria</taxon>
        <taxon>Pseudomonadati</taxon>
        <taxon>Pseudomonadota</taxon>
        <taxon>Betaproteobacteria</taxon>
        <taxon>Burkholderiales</taxon>
        <taxon>Oxalobacteraceae</taxon>
        <taxon>Telluria group</taxon>
        <taxon>Massilia</taxon>
    </lineage>
</organism>
<keyword evidence="2" id="KW-1185">Reference proteome</keyword>
<dbReference type="Proteomes" id="UP000609726">
    <property type="component" value="Unassembled WGS sequence"/>
</dbReference>
<accession>A0ABX0NQU8</accession>